<proteinExistence type="predicted"/>
<keyword evidence="2" id="KW-1185">Reference proteome</keyword>
<dbReference type="Proteomes" id="UP001152622">
    <property type="component" value="Chromosome 20"/>
</dbReference>
<name>A0A9Q1ICL1_SYNKA</name>
<dbReference type="OrthoDB" id="8942218at2759"/>
<dbReference type="AlphaFoldDB" id="A0A9Q1ICL1"/>
<dbReference type="PANTHER" id="PTHR24401:SF29">
    <property type="entry name" value="SI:CH211-243P7.3-RELATED"/>
    <property type="match status" value="1"/>
</dbReference>
<organism evidence="1 2">
    <name type="scientific">Synaphobranchus kaupii</name>
    <name type="common">Kaup's arrowtooth eel</name>
    <dbReference type="NCBI Taxonomy" id="118154"/>
    <lineage>
        <taxon>Eukaryota</taxon>
        <taxon>Metazoa</taxon>
        <taxon>Chordata</taxon>
        <taxon>Craniata</taxon>
        <taxon>Vertebrata</taxon>
        <taxon>Euteleostomi</taxon>
        <taxon>Actinopterygii</taxon>
        <taxon>Neopterygii</taxon>
        <taxon>Teleostei</taxon>
        <taxon>Anguilliformes</taxon>
        <taxon>Synaphobranchidae</taxon>
        <taxon>Synaphobranchus</taxon>
    </lineage>
</organism>
<sequence length="218" mass="24497">MWLTSVGNKLGQVLISVLTAQEGAGLDLIADGLVMREELALHCRRRTNGEETTIRLLEQLLQELAGSSGNDSLGLIDTEWMEYIWHVQRKHMRQRLHFSGVLPFHLNRFIPGTSANCLNFQIYLLEGLNRWAQDRAAASLSSGPPALRNNTGNLVHCVNNNYEKLFGRKVVPTFCQPAHYTEETAVLIEELDVEEDREGDEGLCDLTQDPTVLDVEVL</sequence>
<protein>
    <submittedName>
        <fullName evidence="1">Uncharacterized protein</fullName>
    </submittedName>
</protein>
<evidence type="ECO:0000313" key="2">
    <source>
        <dbReference type="Proteomes" id="UP001152622"/>
    </source>
</evidence>
<gene>
    <name evidence="1" type="ORF">SKAU_G00389070</name>
</gene>
<dbReference type="EMBL" id="JAINUF010000020">
    <property type="protein sequence ID" value="KAJ8335565.1"/>
    <property type="molecule type" value="Genomic_DNA"/>
</dbReference>
<comment type="caution">
    <text evidence="1">The sequence shown here is derived from an EMBL/GenBank/DDBJ whole genome shotgun (WGS) entry which is preliminary data.</text>
</comment>
<reference evidence="1" key="1">
    <citation type="journal article" date="2023" name="Science">
        <title>Genome structures resolve the early diversification of teleost fishes.</title>
        <authorList>
            <person name="Parey E."/>
            <person name="Louis A."/>
            <person name="Montfort J."/>
            <person name="Bouchez O."/>
            <person name="Roques C."/>
            <person name="Iampietro C."/>
            <person name="Lluch J."/>
            <person name="Castinel A."/>
            <person name="Donnadieu C."/>
            <person name="Desvignes T."/>
            <person name="Floi Bucao C."/>
            <person name="Jouanno E."/>
            <person name="Wen M."/>
            <person name="Mejri S."/>
            <person name="Dirks R."/>
            <person name="Jansen H."/>
            <person name="Henkel C."/>
            <person name="Chen W.J."/>
            <person name="Zahm M."/>
            <person name="Cabau C."/>
            <person name="Klopp C."/>
            <person name="Thompson A.W."/>
            <person name="Robinson-Rechavi M."/>
            <person name="Braasch I."/>
            <person name="Lecointre G."/>
            <person name="Bobe J."/>
            <person name="Postlethwait J.H."/>
            <person name="Berthelot C."/>
            <person name="Roest Crollius H."/>
            <person name="Guiguen Y."/>
        </authorList>
    </citation>
    <scope>NUCLEOTIDE SEQUENCE</scope>
    <source>
        <strain evidence="1">WJC10195</strain>
    </source>
</reference>
<dbReference type="PANTHER" id="PTHR24401">
    <property type="entry name" value="SI:CH211-243P7.3-RELATED"/>
    <property type="match status" value="1"/>
</dbReference>
<evidence type="ECO:0000313" key="1">
    <source>
        <dbReference type="EMBL" id="KAJ8335565.1"/>
    </source>
</evidence>
<accession>A0A9Q1ICL1</accession>